<organism evidence="2 3">
    <name type="scientific">Flavobacterium soyangense</name>
    <dbReference type="NCBI Taxonomy" id="2023265"/>
    <lineage>
        <taxon>Bacteria</taxon>
        <taxon>Pseudomonadati</taxon>
        <taxon>Bacteroidota</taxon>
        <taxon>Flavobacteriia</taxon>
        <taxon>Flavobacteriales</taxon>
        <taxon>Flavobacteriaceae</taxon>
        <taxon>Flavobacterium</taxon>
    </lineage>
</organism>
<dbReference type="RefSeq" id="WP_194311131.1">
    <property type="nucleotide sequence ID" value="NZ_JADHEC010000006.1"/>
</dbReference>
<gene>
    <name evidence="2" type="ORF">IR213_04605</name>
</gene>
<dbReference type="EMBL" id="JADHEC010000006">
    <property type="protein sequence ID" value="MBF2707873.1"/>
    <property type="molecule type" value="Genomic_DNA"/>
</dbReference>
<evidence type="ECO:0000313" key="2">
    <source>
        <dbReference type="EMBL" id="MBF2707873.1"/>
    </source>
</evidence>
<feature type="transmembrane region" description="Helical" evidence="1">
    <location>
        <begin position="187"/>
        <end position="208"/>
    </location>
</feature>
<keyword evidence="1" id="KW-0812">Transmembrane</keyword>
<dbReference type="AlphaFoldDB" id="A0A930U6L9"/>
<evidence type="ECO:0000313" key="3">
    <source>
        <dbReference type="Proteomes" id="UP000646211"/>
    </source>
</evidence>
<accession>A0A930U6L9</accession>
<feature type="transmembrane region" description="Helical" evidence="1">
    <location>
        <begin position="220"/>
        <end position="238"/>
    </location>
</feature>
<keyword evidence="1" id="KW-1133">Transmembrane helix</keyword>
<keyword evidence="1" id="KW-0472">Membrane</keyword>
<dbReference type="Proteomes" id="UP000646211">
    <property type="component" value="Unassembled WGS sequence"/>
</dbReference>
<feature type="transmembrane region" description="Helical" evidence="1">
    <location>
        <begin position="48"/>
        <end position="66"/>
    </location>
</feature>
<protein>
    <recommendedName>
        <fullName evidence="4">EamA domain-containing protein</fullName>
    </recommendedName>
</protein>
<name>A0A930U6L9_9FLAO</name>
<feature type="transmembrane region" description="Helical" evidence="1">
    <location>
        <begin position="250"/>
        <end position="268"/>
    </location>
</feature>
<reference evidence="2" key="1">
    <citation type="submission" date="2020-11" db="EMBL/GenBank/DDBJ databases">
        <title>Genome of Flavobacterium soyangense.</title>
        <authorList>
            <person name="Liu Q."/>
            <person name="Xin Y.-H."/>
        </authorList>
    </citation>
    <scope>NUCLEOTIDE SEQUENCE</scope>
    <source>
        <strain evidence="2">CGMCC 1.13493</strain>
    </source>
</reference>
<proteinExistence type="predicted"/>
<sequence>MNTNTMMFKKENFTKLGVLLLVILSSSFYVYTIKEISNRGYSTSENMMFRGGICLFMGIVISKMKGYSIIPKNQKTQMIRFFTSGFASYFYTSSFTFLSASTIALIGRLDIPFLLILVALYTNQKNNLKSNLQFWLSVWTIVVVGYIAMNGIFSNGNPVGFFYAFLSILFIALGYLFMKNSANKENVLVLSNIFSLSILIFGFILLLIKKETLHFDIKDSGVFLLNAFSQIGIYALSVKLYKWYDVERARLPYVIATFTIYFIEIMLGQRKFELTVFMLSLIITGMIVTIILNPKTPQTKHTFLDNT</sequence>
<comment type="caution">
    <text evidence="2">The sequence shown here is derived from an EMBL/GenBank/DDBJ whole genome shotgun (WGS) entry which is preliminary data.</text>
</comment>
<feature type="transmembrane region" description="Helical" evidence="1">
    <location>
        <begin position="78"/>
        <end position="97"/>
    </location>
</feature>
<feature type="transmembrane region" description="Helical" evidence="1">
    <location>
        <begin position="103"/>
        <end position="122"/>
    </location>
</feature>
<feature type="transmembrane region" description="Helical" evidence="1">
    <location>
        <begin position="159"/>
        <end position="178"/>
    </location>
</feature>
<feature type="transmembrane region" description="Helical" evidence="1">
    <location>
        <begin position="134"/>
        <end position="153"/>
    </location>
</feature>
<keyword evidence="3" id="KW-1185">Reference proteome</keyword>
<feature type="transmembrane region" description="Helical" evidence="1">
    <location>
        <begin position="274"/>
        <end position="292"/>
    </location>
</feature>
<evidence type="ECO:0000256" key="1">
    <source>
        <dbReference type="SAM" id="Phobius"/>
    </source>
</evidence>
<evidence type="ECO:0008006" key="4">
    <source>
        <dbReference type="Google" id="ProtNLM"/>
    </source>
</evidence>